<evidence type="ECO:0000313" key="2">
    <source>
        <dbReference type="EMBL" id="TGJ75877.1"/>
    </source>
</evidence>
<gene>
    <name evidence="2" type="ORF">CAGA_20850</name>
</gene>
<dbReference type="InterPro" id="IPR010093">
    <property type="entry name" value="SinI_DNA-bd"/>
</dbReference>
<dbReference type="AlphaFoldDB" id="A0A4Z0XZA9"/>
<dbReference type="EMBL" id="SRMQ01000010">
    <property type="protein sequence ID" value="TGJ75877.1"/>
    <property type="molecule type" value="Genomic_DNA"/>
</dbReference>
<dbReference type="Gene3D" id="1.10.10.10">
    <property type="entry name" value="Winged helix-like DNA-binding domain superfamily/Winged helix DNA-binding domain"/>
    <property type="match status" value="1"/>
</dbReference>
<protein>
    <submittedName>
        <fullName evidence="2">Helix-turn-helix domain protein</fullName>
    </submittedName>
</protein>
<evidence type="ECO:0000259" key="1">
    <source>
        <dbReference type="Pfam" id="PF12728"/>
    </source>
</evidence>
<accession>A0A4Z0XZA9</accession>
<dbReference type="OrthoDB" id="515428at2"/>
<dbReference type="Pfam" id="PF12728">
    <property type="entry name" value="HTH_17"/>
    <property type="match status" value="1"/>
</dbReference>
<keyword evidence="3" id="KW-1185">Reference proteome</keyword>
<comment type="caution">
    <text evidence="2">The sequence shown here is derived from an EMBL/GenBank/DDBJ whole genome shotgun (WGS) entry which is preliminary data.</text>
</comment>
<feature type="domain" description="Helix-turn-helix" evidence="1">
    <location>
        <begin position="4"/>
        <end position="52"/>
    </location>
</feature>
<proteinExistence type="predicted"/>
<dbReference type="SUPFAM" id="SSF46955">
    <property type="entry name" value="Putative DNA-binding domain"/>
    <property type="match status" value="1"/>
</dbReference>
<sequence length="56" mass="6812">MSEYFTCAEVAKQYKVKTITVWDWIRKKKMPAIKIGKEYRIRPEDIQAFEKKRETT</sequence>
<dbReference type="GO" id="GO:0003677">
    <property type="term" value="F:DNA binding"/>
    <property type="evidence" value="ECO:0007669"/>
    <property type="project" value="InterPro"/>
</dbReference>
<dbReference type="RefSeq" id="WP_135660517.1">
    <property type="nucleotide sequence ID" value="NZ_SRMQ01000010.1"/>
</dbReference>
<reference evidence="2 3" key="1">
    <citation type="submission" date="2019-04" db="EMBL/GenBank/DDBJ databases">
        <authorList>
            <person name="Poehlein A."/>
            <person name="Bengelsdorf F.R."/>
            <person name="Duerre P."/>
            <person name="Daniel R."/>
        </authorList>
    </citation>
    <scope>NUCLEOTIDE SEQUENCE [LARGE SCALE GENOMIC DNA]</scope>
    <source>
        <strain evidence="2 3">BS-1</strain>
    </source>
</reference>
<dbReference type="InterPro" id="IPR041657">
    <property type="entry name" value="HTH_17"/>
</dbReference>
<dbReference type="NCBIfam" id="TIGR01764">
    <property type="entry name" value="excise"/>
    <property type="match status" value="1"/>
</dbReference>
<dbReference type="InterPro" id="IPR009061">
    <property type="entry name" value="DNA-bd_dom_put_sf"/>
</dbReference>
<name>A0A4Z0XZA9_9FIRM</name>
<dbReference type="Proteomes" id="UP000297714">
    <property type="component" value="Unassembled WGS sequence"/>
</dbReference>
<organism evidence="2 3">
    <name type="scientific">Caproiciproducens galactitolivorans</name>
    <dbReference type="NCBI Taxonomy" id="642589"/>
    <lineage>
        <taxon>Bacteria</taxon>
        <taxon>Bacillati</taxon>
        <taxon>Bacillota</taxon>
        <taxon>Clostridia</taxon>
        <taxon>Eubacteriales</taxon>
        <taxon>Acutalibacteraceae</taxon>
        <taxon>Caproiciproducens</taxon>
    </lineage>
</organism>
<evidence type="ECO:0000313" key="3">
    <source>
        <dbReference type="Proteomes" id="UP000297714"/>
    </source>
</evidence>
<dbReference type="InterPro" id="IPR036388">
    <property type="entry name" value="WH-like_DNA-bd_sf"/>
</dbReference>